<accession>A0ABX8SHI1</accession>
<gene>
    <name evidence="1" type="ORF">KDB89_13605</name>
</gene>
<dbReference type="RefSeq" id="WP_219081922.1">
    <property type="nucleotide sequence ID" value="NZ_CP079216.1"/>
</dbReference>
<protein>
    <submittedName>
        <fullName evidence="1">Uncharacterized protein</fullName>
    </submittedName>
</protein>
<proteinExistence type="predicted"/>
<sequence>MVEVTDGHEQLTVAEKDVRFMESLGWTRVEEPAAPAAPKRTRTKK</sequence>
<keyword evidence="2" id="KW-1185">Reference proteome</keyword>
<name>A0ABX8SHI1_9ACTN</name>
<organism evidence="1 2">
    <name type="scientific">Tessaracoccus palaemonis</name>
    <dbReference type="NCBI Taxonomy" id="2829499"/>
    <lineage>
        <taxon>Bacteria</taxon>
        <taxon>Bacillati</taxon>
        <taxon>Actinomycetota</taxon>
        <taxon>Actinomycetes</taxon>
        <taxon>Propionibacteriales</taxon>
        <taxon>Propionibacteriaceae</taxon>
        <taxon>Tessaracoccus</taxon>
    </lineage>
</organism>
<dbReference type="Proteomes" id="UP000824504">
    <property type="component" value="Chromosome"/>
</dbReference>
<evidence type="ECO:0000313" key="2">
    <source>
        <dbReference type="Proteomes" id="UP000824504"/>
    </source>
</evidence>
<dbReference type="EMBL" id="CP079216">
    <property type="protein sequence ID" value="QXT62750.1"/>
    <property type="molecule type" value="Genomic_DNA"/>
</dbReference>
<reference evidence="1 2" key="1">
    <citation type="submission" date="2021-07" db="EMBL/GenBank/DDBJ databases">
        <title>complete genome sequencing of Tessaracoccus sp.J1M15.</title>
        <authorList>
            <person name="Bae J.-W."/>
            <person name="Kim D.-y."/>
        </authorList>
    </citation>
    <scope>NUCLEOTIDE SEQUENCE [LARGE SCALE GENOMIC DNA]</scope>
    <source>
        <strain evidence="1 2">J1M15</strain>
    </source>
</reference>
<evidence type="ECO:0000313" key="1">
    <source>
        <dbReference type="EMBL" id="QXT62750.1"/>
    </source>
</evidence>